<reference evidence="2 3" key="1">
    <citation type="journal article" date="2017" name="Genome Biol. Evol.">
        <title>Phytophthora megakarya and P. palmivora, closely related causal agents of cacao black pod rot, underwent increases in genome sizes and gene numbers by different mechanisms.</title>
        <authorList>
            <person name="Ali S.S."/>
            <person name="Shao J."/>
            <person name="Lary D.J."/>
            <person name="Kronmiller B."/>
            <person name="Shen D."/>
            <person name="Strem M.D."/>
            <person name="Amoako-Attah I."/>
            <person name="Akrofi A.Y."/>
            <person name="Begoude B.A."/>
            <person name="Ten Hoopen G.M."/>
            <person name="Coulibaly K."/>
            <person name="Kebe B.I."/>
            <person name="Melnick R.L."/>
            <person name="Guiltinan M.J."/>
            <person name="Tyler B.M."/>
            <person name="Meinhardt L.W."/>
            <person name="Bailey B.A."/>
        </authorList>
    </citation>
    <scope>NUCLEOTIDE SEQUENCE [LARGE SCALE GENOMIC DNA]</scope>
    <source>
        <strain evidence="3">sbr112.9</strain>
    </source>
</reference>
<dbReference type="Gene3D" id="1.10.150.130">
    <property type="match status" value="1"/>
</dbReference>
<dbReference type="SUPFAM" id="SSF47823">
    <property type="entry name" value="lambda integrase-like, N-terminal domain"/>
    <property type="match status" value="1"/>
</dbReference>
<dbReference type="Proteomes" id="UP000237271">
    <property type="component" value="Unassembled WGS sequence"/>
</dbReference>
<accession>A0A2P4WZ45</accession>
<name>A0A2P4WZ45_9STRA</name>
<dbReference type="GO" id="GO:0003677">
    <property type="term" value="F:DNA binding"/>
    <property type="evidence" value="ECO:0007669"/>
    <property type="project" value="UniProtKB-KW"/>
</dbReference>
<dbReference type="OrthoDB" id="126027at2759"/>
<evidence type="ECO:0000313" key="3">
    <source>
        <dbReference type="Proteomes" id="UP000237271"/>
    </source>
</evidence>
<dbReference type="InterPro" id="IPR052055">
    <property type="entry name" value="Hepadnavirus_pol/RT"/>
</dbReference>
<sequence>MIAQEGVKFHLKKTPARQQLRPPNHGSAHDRVTSYVRTYARNKMHGDFLSWWPEIITSPFGVVDKGGNDASISGRTIHALSHQEGDSINDCTDPGSVIKPEYSHCDAVATEILRAKREHPHAKVEIMAGDVASVFRNISIHSNSVYLFPGQIEEENVLVIELSASFGWTGFPGFYEAVSGAIPHVHGTHHNDANPTGFFNYHWVDNYISVAPNVGTTLSEAERSLRFAMEAILGVEAINDKKFTQWKTRQRVLGLEFDSVTELVSIPQAKIDKARGIVASAYSAKSLTCKAHRSLLDSLRHVATCLRAARPFLQHLRLRESHPNRFQHVPVSDEMKQDLLWRWLVLHTPQLNGVSLDFFNVLPPPDIVVEVDASDFGLCALDTAAHRELTYQFSKAETGLINEIKAGSPNGFDINFRELLSCAFAVHTWPPLAAHQRDKRPLHVHFRIDSISTVAWQNKLSSQNPRAQVLIRLLSWWETTHRLQSSVSHVTGVDNGRTYADSRISANPSFATLFASLTLGWAREEAKVDLATYIRGHSVADATYQQYERVLNKWHVWASRRGISVWFADYPLAVQGQHISDFVLHGFRFGYGSDGPIPSETIMTVLHGIRHFFAAAGYEFPITHPHIRMLLKGISRLDAPRTSKSPVSMELLETCFRGLSLNDHFEQVLWGFCACHSSFS</sequence>
<dbReference type="EMBL" id="NCKW01020205">
    <property type="protein sequence ID" value="POM58569.1"/>
    <property type="molecule type" value="Genomic_DNA"/>
</dbReference>
<dbReference type="InterPro" id="IPR010998">
    <property type="entry name" value="Integrase_recombinase_N"/>
</dbReference>
<protein>
    <submittedName>
        <fullName evidence="2">Uncharacterized protein</fullName>
    </submittedName>
</protein>
<dbReference type="PANTHER" id="PTHR33050:SF7">
    <property type="entry name" value="RIBONUCLEASE H"/>
    <property type="match status" value="1"/>
</dbReference>
<dbReference type="AlphaFoldDB" id="A0A2P4WZ45"/>
<keyword evidence="1" id="KW-0238">DNA-binding</keyword>
<dbReference type="PANTHER" id="PTHR33050">
    <property type="entry name" value="REVERSE TRANSCRIPTASE DOMAIN-CONTAINING PROTEIN"/>
    <property type="match status" value="1"/>
</dbReference>
<keyword evidence="3" id="KW-1185">Reference proteome</keyword>
<comment type="caution">
    <text evidence="2">The sequence shown here is derived from an EMBL/GenBank/DDBJ whole genome shotgun (WGS) entry which is preliminary data.</text>
</comment>
<evidence type="ECO:0000256" key="1">
    <source>
        <dbReference type="ARBA" id="ARBA00023125"/>
    </source>
</evidence>
<gene>
    <name evidence="2" type="ORF">PHPALM_36767</name>
</gene>
<proteinExistence type="predicted"/>
<organism evidence="2 3">
    <name type="scientific">Phytophthora palmivora</name>
    <dbReference type="NCBI Taxonomy" id="4796"/>
    <lineage>
        <taxon>Eukaryota</taxon>
        <taxon>Sar</taxon>
        <taxon>Stramenopiles</taxon>
        <taxon>Oomycota</taxon>
        <taxon>Peronosporomycetes</taxon>
        <taxon>Peronosporales</taxon>
        <taxon>Peronosporaceae</taxon>
        <taxon>Phytophthora</taxon>
    </lineage>
</organism>
<evidence type="ECO:0000313" key="2">
    <source>
        <dbReference type="EMBL" id="POM58569.1"/>
    </source>
</evidence>